<gene>
    <name evidence="7" type="ORF">CcCBS67573_g05302</name>
</gene>
<feature type="compositionally biased region" description="Low complexity" evidence="5">
    <location>
        <begin position="421"/>
        <end position="435"/>
    </location>
</feature>
<evidence type="ECO:0000313" key="7">
    <source>
        <dbReference type="EMBL" id="TPX73430.1"/>
    </source>
</evidence>
<keyword evidence="3" id="KW-0539">Nucleus</keyword>
<feature type="domain" description="RRM" evidence="6">
    <location>
        <begin position="231"/>
        <end position="309"/>
    </location>
</feature>
<feature type="compositionally biased region" description="Low complexity" evidence="5">
    <location>
        <begin position="12"/>
        <end position="29"/>
    </location>
</feature>
<evidence type="ECO:0000256" key="1">
    <source>
        <dbReference type="ARBA" id="ARBA00004604"/>
    </source>
</evidence>
<feature type="compositionally biased region" description="Low complexity" evidence="5">
    <location>
        <begin position="473"/>
        <end position="487"/>
    </location>
</feature>
<dbReference type="Proteomes" id="UP000320333">
    <property type="component" value="Unassembled WGS sequence"/>
</dbReference>
<keyword evidence="8" id="KW-1185">Reference proteome</keyword>
<feature type="region of interest" description="Disordered" evidence="5">
    <location>
        <begin position="1"/>
        <end position="167"/>
    </location>
</feature>
<sequence>MGPKATLKRTPTPSKSTASPSGSVSAVSGNRNPISKKKTGTPTQKKTEPASRAGNASSSSAKRSKPGKKPIKALAKLDQDETEEEEEIEDVEIPDNEFEAVIAQDLYADDDDDSEVTDDEALLAGVLGSDDDDEEEDARPTGTKSGKAGKLARGKAESDGNEEDEVEVDELALQSAIVHLQDAIQSKNMGKEKKTLKERRKEKKAAGIVSQEAKSGEKRQDAKANPGKKTGVVYLGRIPHGFYEKEMKSYFSQFGEVLKLRLSRNKKTGASKHYAFLEFPSQQVAQIVADTMHGYLLFNQILQCQVVPHDKLHPDTFKGHDRRFKTIPWNKLERQRINKPLDKDDVIKRTRKLVARENLKRQRLAELGVEYEFGGYAQAAKRAKGAEEVEARTESGKAAVRNAITKDTISKSPAEAVKEVVTATATPKTPSKKVAIAGSVTPNPKTSKDTGIASSNDTTTPAQAKSTKKSKEPVTPAANAAPMTAMPKSANKKAKTPARKSATAPTRVLRSRIPTAVSTKAPASTGGK</sequence>
<dbReference type="PANTHER" id="PTHR46754">
    <property type="entry name" value="MKI67 FHA DOMAIN-INTERACTING NUCLEOLAR PHOSPHOPROTEIN"/>
    <property type="match status" value="1"/>
</dbReference>
<dbReference type="GO" id="GO:0005730">
    <property type="term" value="C:nucleolus"/>
    <property type="evidence" value="ECO:0007669"/>
    <property type="project" value="UniProtKB-SubCell"/>
</dbReference>
<comment type="caution">
    <text evidence="7">The sequence shown here is derived from an EMBL/GenBank/DDBJ whole genome shotgun (WGS) entry which is preliminary data.</text>
</comment>
<dbReference type="Gene3D" id="3.30.70.330">
    <property type="match status" value="1"/>
</dbReference>
<dbReference type="PROSITE" id="PS50102">
    <property type="entry name" value="RRM"/>
    <property type="match status" value="1"/>
</dbReference>
<name>A0A507FCY0_9FUNG</name>
<comment type="subcellular location">
    <subcellularLocation>
        <location evidence="1">Nucleus</location>
        <location evidence="1">Nucleolus</location>
    </subcellularLocation>
</comment>
<dbReference type="CDD" id="cd12307">
    <property type="entry name" value="RRM_NIFK_like"/>
    <property type="match status" value="1"/>
</dbReference>
<feature type="compositionally biased region" description="Low complexity" evidence="5">
    <location>
        <begin position="40"/>
        <end position="61"/>
    </location>
</feature>
<evidence type="ECO:0000256" key="5">
    <source>
        <dbReference type="SAM" id="MobiDB-lite"/>
    </source>
</evidence>
<feature type="compositionally biased region" description="Acidic residues" evidence="5">
    <location>
        <begin position="107"/>
        <end position="121"/>
    </location>
</feature>
<dbReference type="SMART" id="SM00360">
    <property type="entry name" value="RRM"/>
    <property type="match status" value="1"/>
</dbReference>
<dbReference type="STRING" id="246404.A0A507FCY0"/>
<evidence type="ECO:0000256" key="2">
    <source>
        <dbReference type="ARBA" id="ARBA00022884"/>
    </source>
</evidence>
<dbReference type="InterPro" id="IPR012677">
    <property type="entry name" value="Nucleotide-bd_a/b_plait_sf"/>
</dbReference>
<dbReference type="OrthoDB" id="21467at2759"/>
<accession>A0A507FCY0</accession>
<dbReference type="EMBL" id="QEAP01000186">
    <property type="protein sequence ID" value="TPX73430.1"/>
    <property type="molecule type" value="Genomic_DNA"/>
</dbReference>
<dbReference type="AlphaFoldDB" id="A0A507FCY0"/>
<dbReference type="InterPro" id="IPR035979">
    <property type="entry name" value="RBD_domain_sf"/>
</dbReference>
<keyword evidence="2 4" id="KW-0694">RNA-binding</keyword>
<feature type="compositionally biased region" description="Polar residues" evidence="5">
    <location>
        <begin position="452"/>
        <end position="465"/>
    </location>
</feature>
<protein>
    <recommendedName>
        <fullName evidence="6">RRM domain-containing protein</fullName>
    </recommendedName>
</protein>
<proteinExistence type="predicted"/>
<dbReference type="InterPro" id="IPR000504">
    <property type="entry name" value="RRM_dom"/>
</dbReference>
<evidence type="ECO:0000259" key="6">
    <source>
        <dbReference type="PROSITE" id="PS50102"/>
    </source>
</evidence>
<reference evidence="7 8" key="1">
    <citation type="journal article" date="2019" name="Sci. Rep.">
        <title>Comparative genomics of chytrid fungi reveal insights into the obligate biotrophic and pathogenic lifestyle of Synchytrium endobioticum.</title>
        <authorList>
            <person name="van de Vossenberg B.T.L.H."/>
            <person name="Warris S."/>
            <person name="Nguyen H.D.T."/>
            <person name="van Gent-Pelzer M.P.E."/>
            <person name="Joly D.L."/>
            <person name="van de Geest H.C."/>
            <person name="Bonants P.J.M."/>
            <person name="Smith D.S."/>
            <person name="Levesque C.A."/>
            <person name="van der Lee T.A.J."/>
        </authorList>
    </citation>
    <scope>NUCLEOTIDE SEQUENCE [LARGE SCALE GENOMIC DNA]</scope>
    <source>
        <strain evidence="7 8">CBS 675.73</strain>
    </source>
</reference>
<dbReference type="Pfam" id="PF00076">
    <property type="entry name" value="RRM_1"/>
    <property type="match status" value="1"/>
</dbReference>
<feature type="region of interest" description="Disordered" evidence="5">
    <location>
        <begin position="421"/>
        <end position="528"/>
    </location>
</feature>
<evidence type="ECO:0000256" key="4">
    <source>
        <dbReference type="PROSITE-ProRule" id="PRU00176"/>
    </source>
</evidence>
<evidence type="ECO:0000313" key="8">
    <source>
        <dbReference type="Proteomes" id="UP000320333"/>
    </source>
</evidence>
<feature type="compositionally biased region" description="Basic residues" evidence="5">
    <location>
        <begin position="62"/>
        <end position="71"/>
    </location>
</feature>
<dbReference type="GO" id="GO:0003723">
    <property type="term" value="F:RNA binding"/>
    <property type="evidence" value="ECO:0007669"/>
    <property type="project" value="UniProtKB-UniRule"/>
</dbReference>
<feature type="region of interest" description="Disordered" evidence="5">
    <location>
        <begin position="191"/>
        <end position="225"/>
    </location>
</feature>
<organism evidence="7 8">
    <name type="scientific">Chytriomyces confervae</name>
    <dbReference type="NCBI Taxonomy" id="246404"/>
    <lineage>
        <taxon>Eukaryota</taxon>
        <taxon>Fungi</taxon>
        <taxon>Fungi incertae sedis</taxon>
        <taxon>Chytridiomycota</taxon>
        <taxon>Chytridiomycota incertae sedis</taxon>
        <taxon>Chytridiomycetes</taxon>
        <taxon>Chytridiales</taxon>
        <taxon>Chytriomycetaceae</taxon>
        <taxon>Chytriomyces</taxon>
    </lineage>
</organism>
<evidence type="ECO:0000256" key="3">
    <source>
        <dbReference type="ARBA" id="ARBA00023242"/>
    </source>
</evidence>
<dbReference type="SUPFAM" id="SSF54928">
    <property type="entry name" value="RNA-binding domain, RBD"/>
    <property type="match status" value="1"/>
</dbReference>
<feature type="compositionally biased region" description="Acidic residues" evidence="5">
    <location>
        <begin position="80"/>
        <end position="98"/>
    </location>
</feature>